<comment type="caution">
    <text evidence="1">The sequence shown here is derived from an EMBL/GenBank/DDBJ whole genome shotgun (WGS) entry which is preliminary data.</text>
</comment>
<keyword evidence="2" id="KW-1185">Reference proteome</keyword>
<accession>A0A3M0KBG5</accession>
<reference evidence="1 2" key="1">
    <citation type="submission" date="2018-07" db="EMBL/GenBank/DDBJ databases">
        <title>A high quality draft genome assembly of the barn swallow (H. rustica rustica).</title>
        <authorList>
            <person name="Formenti G."/>
            <person name="Chiara M."/>
            <person name="Poveda L."/>
            <person name="Francoijs K.-J."/>
            <person name="Bonisoli-Alquati A."/>
            <person name="Canova L."/>
            <person name="Gianfranceschi L."/>
            <person name="Horner D.S."/>
            <person name="Saino N."/>
        </authorList>
    </citation>
    <scope>NUCLEOTIDE SEQUENCE [LARGE SCALE GENOMIC DNA]</scope>
    <source>
        <strain evidence="1">Chelidonia</strain>
        <tissue evidence="1">Blood</tissue>
    </source>
</reference>
<proteinExistence type="predicted"/>
<protein>
    <submittedName>
        <fullName evidence="1">Uncharacterized protein</fullName>
    </submittedName>
</protein>
<evidence type="ECO:0000313" key="1">
    <source>
        <dbReference type="EMBL" id="RMC08400.1"/>
    </source>
</evidence>
<evidence type="ECO:0000313" key="2">
    <source>
        <dbReference type="Proteomes" id="UP000269221"/>
    </source>
</evidence>
<gene>
    <name evidence="1" type="ORF">DUI87_14644</name>
</gene>
<organism evidence="1 2">
    <name type="scientific">Hirundo rustica rustica</name>
    <dbReference type="NCBI Taxonomy" id="333673"/>
    <lineage>
        <taxon>Eukaryota</taxon>
        <taxon>Metazoa</taxon>
        <taxon>Chordata</taxon>
        <taxon>Craniata</taxon>
        <taxon>Vertebrata</taxon>
        <taxon>Euteleostomi</taxon>
        <taxon>Archelosauria</taxon>
        <taxon>Archosauria</taxon>
        <taxon>Dinosauria</taxon>
        <taxon>Saurischia</taxon>
        <taxon>Theropoda</taxon>
        <taxon>Coelurosauria</taxon>
        <taxon>Aves</taxon>
        <taxon>Neognathae</taxon>
        <taxon>Neoaves</taxon>
        <taxon>Telluraves</taxon>
        <taxon>Australaves</taxon>
        <taxon>Passeriformes</taxon>
        <taxon>Sylvioidea</taxon>
        <taxon>Hirundinidae</taxon>
        <taxon>Hirundo</taxon>
    </lineage>
</organism>
<name>A0A3M0KBG5_HIRRU</name>
<sequence length="120" mass="13678">MISHLPDWISEIRLALAQRDQYLPVEYGFHEDAASLIQKSFFLEVSLSVEFSLAVWWDGACGREQGASDCPRDGRERIQQCVTSLLGTEEEGTKDEICAQSALKEYRNAMQKLEMLHIEL</sequence>
<dbReference type="AlphaFoldDB" id="A0A3M0KBG5"/>
<dbReference type="Proteomes" id="UP000269221">
    <property type="component" value="Unassembled WGS sequence"/>
</dbReference>
<dbReference type="EMBL" id="QRBI01000117">
    <property type="protein sequence ID" value="RMC08400.1"/>
    <property type="molecule type" value="Genomic_DNA"/>
</dbReference>